<keyword evidence="2" id="KW-1185">Reference proteome</keyword>
<reference evidence="2" key="1">
    <citation type="submission" date="2014-03" db="EMBL/GenBank/DDBJ databases">
        <title>The Genome Sequence of Puccinia striiformis f. sp. tritici PST-78.</title>
        <authorList>
            <consortium name="The Broad Institute Genome Sequencing Platform"/>
            <person name="Cuomo C."/>
            <person name="Hulbert S."/>
            <person name="Chen X."/>
            <person name="Walker B."/>
            <person name="Young S.K."/>
            <person name="Zeng Q."/>
            <person name="Gargeya S."/>
            <person name="Fitzgerald M."/>
            <person name="Haas B."/>
            <person name="Abouelleil A."/>
            <person name="Alvarado L."/>
            <person name="Arachchi H.M."/>
            <person name="Berlin A.M."/>
            <person name="Chapman S.B."/>
            <person name="Goldberg J."/>
            <person name="Griggs A."/>
            <person name="Gujja S."/>
            <person name="Hansen M."/>
            <person name="Howarth C."/>
            <person name="Imamovic A."/>
            <person name="Larimer J."/>
            <person name="McCowan C."/>
            <person name="Montmayeur A."/>
            <person name="Murphy C."/>
            <person name="Neiman D."/>
            <person name="Pearson M."/>
            <person name="Priest M."/>
            <person name="Roberts A."/>
            <person name="Saif S."/>
            <person name="Shea T."/>
            <person name="Sisk P."/>
            <person name="Sykes S."/>
            <person name="Wortman J."/>
            <person name="Nusbaum C."/>
            <person name="Birren B."/>
        </authorList>
    </citation>
    <scope>NUCLEOTIDE SEQUENCE [LARGE SCALE GENOMIC DNA]</scope>
    <source>
        <strain evidence="2">race PST-78</strain>
    </source>
</reference>
<dbReference type="OrthoDB" id="2501122at2759"/>
<feature type="non-terminal residue" evidence="1">
    <location>
        <position position="1"/>
    </location>
</feature>
<dbReference type="Proteomes" id="UP000054564">
    <property type="component" value="Unassembled WGS sequence"/>
</dbReference>
<dbReference type="AlphaFoldDB" id="A0A0L0UK02"/>
<name>A0A0L0UK02_9BASI</name>
<dbReference type="InterPro" id="IPR036322">
    <property type="entry name" value="WD40_repeat_dom_sf"/>
</dbReference>
<accession>A0A0L0UK02</accession>
<organism evidence="1 2">
    <name type="scientific">Puccinia striiformis f. sp. tritici PST-78</name>
    <dbReference type="NCBI Taxonomy" id="1165861"/>
    <lineage>
        <taxon>Eukaryota</taxon>
        <taxon>Fungi</taxon>
        <taxon>Dikarya</taxon>
        <taxon>Basidiomycota</taxon>
        <taxon>Pucciniomycotina</taxon>
        <taxon>Pucciniomycetes</taxon>
        <taxon>Pucciniales</taxon>
        <taxon>Pucciniaceae</taxon>
        <taxon>Puccinia</taxon>
    </lineage>
</organism>
<dbReference type="SUPFAM" id="SSF50978">
    <property type="entry name" value="WD40 repeat-like"/>
    <property type="match status" value="1"/>
</dbReference>
<gene>
    <name evidence="1" type="ORF">PSTG_19613</name>
</gene>
<evidence type="ECO:0000313" key="2">
    <source>
        <dbReference type="Proteomes" id="UP000054564"/>
    </source>
</evidence>
<evidence type="ECO:0000313" key="1">
    <source>
        <dbReference type="EMBL" id="KNE87014.1"/>
    </source>
</evidence>
<protein>
    <submittedName>
        <fullName evidence="1">Uncharacterized protein</fullName>
    </submittedName>
</protein>
<feature type="non-terminal residue" evidence="1">
    <location>
        <position position="128"/>
    </location>
</feature>
<comment type="caution">
    <text evidence="1">The sequence shown here is derived from an EMBL/GenBank/DDBJ whole genome shotgun (WGS) entry which is preliminary data.</text>
</comment>
<sequence>YLIDLDGFTESHTLHGPITAIELAATNRAALSPCLVFGTASGGLYLTRSDFSRPHSKLRQLHRSPVIGLASCPLDVHPTILISGSSTEFLIWDLDDRHPQPICLKAFGRGNPKFLSNPYSSILVGIQF</sequence>
<proteinExistence type="predicted"/>
<dbReference type="EMBL" id="AJIL01007141">
    <property type="protein sequence ID" value="KNE87014.1"/>
    <property type="molecule type" value="Genomic_DNA"/>
</dbReference>